<dbReference type="EMBL" id="QGMK01000627">
    <property type="protein sequence ID" value="TVY80705.1"/>
    <property type="molecule type" value="Genomic_DNA"/>
</dbReference>
<sequence>MTAALNILGYNHVYHGTDVYTNVRDCDMWEPALRAKYFRTSKPFGRAKFDQLLGHCAAVTDGPANCFGPELVDAYPEATAMLVEREFEAWSKSFRAILEGVY</sequence>
<proteinExistence type="predicted"/>
<evidence type="ECO:0000313" key="1">
    <source>
        <dbReference type="EMBL" id="TVY80705.1"/>
    </source>
</evidence>
<dbReference type="Pfam" id="PF17784">
    <property type="entry name" value="Sulfotransfer_4"/>
    <property type="match status" value="1"/>
</dbReference>
<name>A0A8T9C4U1_9HELO</name>
<dbReference type="Proteomes" id="UP000469558">
    <property type="component" value="Unassembled WGS sequence"/>
</dbReference>
<reference evidence="1 2" key="1">
    <citation type="submission" date="2018-05" db="EMBL/GenBank/DDBJ databases">
        <title>Genome sequencing and assembly of the regulated plant pathogen Lachnellula willkommii and related sister species for the development of diagnostic species identification markers.</title>
        <authorList>
            <person name="Giroux E."/>
            <person name="Bilodeau G."/>
        </authorList>
    </citation>
    <scope>NUCLEOTIDE SEQUENCE [LARGE SCALE GENOMIC DNA]</scope>
    <source>
        <strain evidence="1 2">CBS 268.59</strain>
    </source>
</reference>
<dbReference type="Gene3D" id="3.40.50.300">
    <property type="entry name" value="P-loop containing nucleotide triphosphate hydrolases"/>
    <property type="match status" value="1"/>
</dbReference>
<evidence type="ECO:0000313" key="2">
    <source>
        <dbReference type="Proteomes" id="UP000469558"/>
    </source>
</evidence>
<comment type="caution">
    <text evidence="1">The sequence shown here is derived from an EMBL/GenBank/DDBJ whole genome shotgun (WGS) entry which is preliminary data.</text>
</comment>
<accession>A0A8T9C4U1</accession>
<dbReference type="PANTHER" id="PTHR36978">
    <property type="entry name" value="P-LOOP CONTAINING NUCLEOTIDE TRIPHOSPHATE HYDROLASE"/>
    <property type="match status" value="1"/>
</dbReference>
<dbReference type="OrthoDB" id="408152at2759"/>
<dbReference type="PANTHER" id="PTHR36978:SF4">
    <property type="entry name" value="P-LOOP CONTAINING NUCLEOSIDE TRIPHOSPHATE HYDROLASE PROTEIN"/>
    <property type="match status" value="1"/>
</dbReference>
<dbReference type="AlphaFoldDB" id="A0A8T9C4U1"/>
<dbReference type="InterPro" id="IPR027417">
    <property type="entry name" value="P-loop_NTPase"/>
</dbReference>
<protein>
    <submittedName>
        <fullName evidence="1">Uncharacterized protein</fullName>
    </submittedName>
</protein>
<gene>
    <name evidence="1" type="ORF">LSUE1_G003578</name>
</gene>
<dbReference type="InterPro" id="IPR040632">
    <property type="entry name" value="Sulfotransfer_4"/>
</dbReference>
<keyword evidence="2" id="KW-1185">Reference proteome</keyword>
<organism evidence="1 2">
    <name type="scientific">Lachnellula suecica</name>
    <dbReference type="NCBI Taxonomy" id="602035"/>
    <lineage>
        <taxon>Eukaryota</taxon>
        <taxon>Fungi</taxon>
        <taxon>Dikarya</taxon>
        <taxon>Ascomycota</taxon>
        <taxon>Pezizomycotina</taxon>
        <taxon>Leotiomycetes</taxon>
        <taxon>Helotiales</taxon>
        <taxon>Lachnaceae</taxon>
        <taxon>Lachnellula</taxon>
    </lineage>
</organism>